<proteinExistence type="predicted"/>
<dbReference type="AlphaFoldDB" id="A0A1V2EYH6"/>
<evidence type="ECO:0000313" key="2">
    <source>
        <dbReference type="Proteomes" id="UP000188729"/>
    </source>
</evidence>
<name>A0A1V2EYH6_9SPHN</name>
<keyword evidence="2" id="KW-1185">Reference proteome</keyword>
<dbReference type="Proteomes" id="UP000188729">
    <property type="component" value="Unassembled WGS sequence"/>
</dbReference>
<gene>
    <name evidence="1" type="ORF">SPHI_01970</name>
</gene>
<dbReference type="RefSeq" id="WP_144036135.1">
    <property type="nucleotide sequence ID" value="NZ_MPSB01000001.1"/>
</dbReference>
<sequence length="116" mass="12899">MKSFTGAALIIASVSVDTQASAQSVLPVHQGDRQVFNGVREYHSPADLRQIHLYRLNKLRDEALRQQRADGGTLRESSKAELQAKLNRINAAFTRDLKRNDPLSVDQFGAPIADKQ</sequence>
<protein>
    <submittedName>
        <fullName evidence="1">Uncharacterized protein</fullName>
    </submittedName>
</protein>
<organism evidence="1 2">
    <name type="scientific">Sphingomonas jeddahensis</name>
    <dbReference type="NCBI Taxonomy" id="1915074"/>
    <lineage>
        <taxon>Bacteria</taxon>
        <taxon>Pseudomonadati</taxon>
        <taxon>Pseudomonadota</taxon>
        <taxon>Alphaproteobacteria</taxon>
        <taxon>Sphingomonadales</taxon>
        <taxon>Sphingomonadaceae</taxon>
        <taxon>Sphingomonas</taxon>
    </lineage>
</organism>
<accession>A0A1V2EYH6</accession>
<reference evidence="1 2" key="1">
    <citation type="submission" date="2016-11" db="EMBL/GenBank/DDBJ databases">
        <title>Genome sequence of Sphingomonas jeddahensis G39.</title>
        <authorList>
            <person name="Poehlein A."/>
            <person name="Wuebbeler J.H."/>
            <person name="Steinbuechel A."/>
            <person name="Daniel R."/>
        </authorList>
    </citation>
    <scope>NUCLEOTIDE SEQUENCE [LARGE SCALE GENOMIC DNA]</scope>
    <source>
        <strain evidence="1 2">G39</strain>
    </source>
</reference>
<dbReference type="EMBL" id="MPSB01000001">
    <property type="protein sequence ID" value="ONF97567.1"/>
    <property type="molecule type" value="Genomic_DNA"/>
</dbReference>
<comment type="caution">
    <text evidence="1">The sequence shown here is derived from an EMBL/GenBank/DDBJ whole genome shotgun (WGS) entry which is preliminary data.</text>
</comment>
<evidence type="ECO:0000313" key="1">
    <source>
        <dbReference type="EMBL" id="ONF97567.1"/>
    </source>
</evidence>